<name>Q4N5E2_THEPA</name>
<proteinExistence type="predicted"/>
<dbReference type="InParanoid" id="Q4N5E2"/>
<feature type="coiled-coil region" evidence="1">
    <location>
        <begin position="207"/>
        <end position="234"/>
    </location>
</feature>
<dbReference type="AlphaFoldDB" id="Q4N5E2"/>
<protein>
    <submittedName>
        <fullName evidence="2">Uncharacterized protein</fullName>
    </submittedName>
</protein>
<keyword evidence="3" id="KW-1185">Reference proteome</keyword>
<keyword evidence="1" id="KW-0175">Coiled coil</keyword>
<dbReference type="Proteomes" id="UP000001949">
    <property type="component" value="Unassembled WGS sequence"/>
</dbReference>
<dbReference type="EMBL" id="AAGK01000002">
    <property type="protein sequence ID" value="EAN32631.1"/>
    <property type="molecule type" value="Genomic_DNA"/>
</dbReference>
<evidence type="ECO:0000313" key="3">
    <source>
        <dbReference type="Proteomes" id="UP000001949"/>
    </source>
</evidence>
<gene>
    <name evidence="2" type="ordered locus">TP02_0348</name>
</gene>
<dbReference type="KEGG" id="tpv:TP02_0348"/>
<organism evidence="2 3">
    <name type="scientific">Theileria parva</name>
    <name type="common">East coast fever infection agent</name>
    <dbReference type="NCBI Taxonomy" id="5875"/>
    <lineage>
        <taxon>Eukaryota</taxon>
        <taxon>Sar</taxon>
        <taxon>Alveolata</taxon>
        <taxon>Apicomplexa</taxon>
        <taxon>Aconoidasida</taxon>
        <taxon>Piroplasmida</taxon>
        <taxon>Theileriidae</taxon>
        <taxon>Theileria</taxon>
    </lineage>
</organism>
<dbReference type="VEuPathDB" id="PiroplasmaDB:TpMuguga_02g00348"/>
<dbReference type="RefSeq" id="XP_764914.1">
    <property type="nucleotide sequence ID" value="XM_759821.1"/>
</dbReference>
<sequence length="263" mass="30319">MNENTVVLPKFHDFPQKVSTNSDFLLHRSQNDNCRSDLKSVDMYIANKKYNISHNIDYNSHIFNDTPSTSKRPLALPYGNKTQNGGEDFLTRKRRNYTSQPSNSLVPNNSDLLQLIANEDQSIIDKIKHVSTTNYKKIMDLLNRSTSIREFQNNLQALVLDMCIGLYTDKSRDETVNNLKKRVNYLTNEKALLSNVIKSQYESIKKMKDENSNASKTEEEKQALKAELGRLKRIINTMVYNNDNSTNFPQIADYLDRKPPDVC</sequence>
<dbReference type="OMA" id="QNDNCRS"/>
<evidence type="ECO:0000256" key="1">
    <source>
        <dbReference type="SAM" id="Coils"/>
    </source>
</evidence>
<dbReference type="GeneID" id="3501632"/>
<accession>Q4N5E2</accession>
<comment type="caution">
    <text evidence="2">The sequence shown here is derived from an EMBL/GenBank/DDBJ whole genome shotgun (WGS) entry which is preliminary data.</text>
</comment>
<dbReference type="eggNOG" id="ENOG502QXSD">
    <property type="taxonomic scope" value="Eukaryota"/>
</dbReference>
<reference evidence="2 3" key="1">
    <citation type="journal article" date="2005" name="Science">
        <title>Genome sequence of Theileria parva, a bovine pathogen that transforms lymphocytes.</title>
        <authorList>
            <person name="Gardner M.J."/>
            <person name="Bishop R."/>
            <person name="Shah T."/>
            <person name="de Villiers E.P."/>
            <person name="Carlton J.M."/>
            <person name="Hall N."/>
            <person name="Ren Q."/>
            <person name="Paulsen I.T."/>
            <person name="Pain A."/>
            <person name="Berriman M."/>
            <person name="Wilson R.J.M."/>
            <person name="Sato S."/>
            <person name="Ralph S.A."/>
            <person name="Mann D.J."/>
            <person name="Xiong Z."/>
            <person name="Shallom S.J."/>
            <person name="Weidman J."/>
            <person name="Jiang L."/>
            <person name="Lynn J."/>
            <person name="Weaver B."/>
            <person name="Shoaibi A."/>
            <person name="Domingo A.R."/>
            <person name="Wasawo D."/>
            <person name="Crabtree J."/>
            <person name="Wortman J.R."/>
            <person name="Haas B."/>
            <person name="Angiuoli S.V."/>
            <person name="Creasy T.H."/>
            <person name="Lu C."/>
            <person name="Suh B."/>
            <person name="Silva J.C."/>
            <person name="Utterback T.R."/>
            <person name="Feldblyum T.V."/>
            <person name="Pertea M."/>
            <person name="Allen J."/>
            <person name="Nierman W.C."/>
            <person name="Taracha E.L.N."/>
            <person name="Salzberg S.L."/>
            <person name="White O.R."/>
            <person name="Fitzhugh H.A."/>
            <person name="Morzaria S."/>
            <person name="Venter J.C."/>
            <person name="Fraser C.M."/>
            <person name="Nene V."/>
        </authorList>
    </citation>
    <scope>NUCLEOTIDE SEQUENCE [LARGE SCALE GENOMIC DNA]</scope>
    <source>
        <strain evidence="2 3">Muguga</strain>
    </source>
</reference>
<evidence type="ECO:0000313" key="2">
    <source>
        <dbReference type="EMBL" id="EAN32631.1"/>
    </source>
</evidence>